<dbReference type="Proteomes" id="UP000281738">
    <property type="component" value="Unassembled WGS sequence"/>
</dbReference>
<dbReference type="OrthoDB" id="3763091at2"/>
<evidence type="ECO:0000256" key="1">
    <source>
        <dbReference type="SAM" id="SignalP"/>
    </source>
</evidence>
<keyword evidence="3" id="KW-0540">Nuclease</keyword>
<gene>
    <name evidence="3" type="ORF">EDD33_3298</name>
</gene>
<feature type="signal peptide" evidence="1">
    <location>
        <begin position="1"/>
        <end position="23"/>
    </location>
</feature>
<dbReference type="Pfam" id="PF03372">
    <property type="entry name" value="Exo_endo_phos"/>
    <property type="match status" value="1"/>
</dbReference>
<comment type="caution">
    <text evidence="3">The sequence shown here is derived from an EMBL/GenBank/DDBJ whole genome shotgun (WGS) entry which is preliminary data.</text>
</comment>
<name>A0A3N2CYA1_9ACTN</name>
<keyword evidence="3" id="KW-0378">Hydrolase</keyword>
<accession>A0A3N2CYA1</accession>
<sequence>MHRLRLALLTAVALVLTVALVHATRSVEAEVAPASGPATATVPALEPAVITDGPPLTLRLMTYNLLGSHHTEPGGMHDEMAPSALRSQWGADLVRDQRADVVGMQEVRPEQIAAFQRELPGYDMWPVLANGSLGRPNQIIWNASRFTRLDAGYVEVPSMGETRRMPYVLLKDRSTARTFWYFNIHNSPGDRQAERDRDLVLETAKINELRADGTPVFLGGDFNETSRAMCTVLARTDLESSAGGIHDGTTCKAPSGMRIDWIFGNGTFSAYAATKPPLARYATDHWIVATSVRLD</sequence>
<evidence type="ECO:0000313" key="3">
    <source>
        <dbReference type="EMBL" id="ROR92408.1"/>
    </source>
</evidence>
<organism evidence="3 4">
    <name type="scientific">Nocardioides aurantiacus</name>
    <dbReference type="NCBI Taxonomy" id="86796"/>
    <lineage>
        <taxon>Bacteria</taxon>
        <taxon>Bacillati</taxon>
        <taxon>Actinomycetota</taxon>
        <taxon>Actinomycetes</taxon>
        <taxon>Propionibacteriales</taxon>
        <taxon>Nocardioidaceae</taxon>
        <taxon>Nocardioides</taxon>
    </lineage>
</organism>
<dbReference type="GO" id="GO:0004519">
    <property type="term" value="F:endonuclease activity"/>
    <property type="evidence" value="ECO:0007669"/>
    <property type="project" value="UniProtKB-KW"/>
</dbReference>
<reference evidence="3 4" key="1">
    <citation type="submission" date="2018-11" db="EMBL/GenBank/DDBJ databases">
        <title>Sequencing the genomes of 1000 actinobacteria strains.</title>
        <authorList>
            <person name="Klenk H.-P."/>
        </authorList>
    </citation>
    <scope>NUCLEOTIDE SEQUENCE [LARGE SCALE GENOMIC DNA]</scope>
    <source>
        <strain evidence="3 4">DSM 12652</strain>
    </source>
</reference>
<dbReference type="InterPro" id="IPR036691">
    <property type="entry name" value="Endo/exonu/phosph_ase_sf"/>
</dbReference>
<protein>
    <submittedName>
        <fullName evidence="3">Endonuclease/exonuclease/phosphatase family metal-dependent hydrolase</fullName>
    </submittedName>
</protein>
<dbReference type="SUPFAM" id="SSF56219">
    <property type="entry name" value="DNase I-like"/>
    <property type="match status" value="1"/>
</dbReference>
<evidence type="ECO:0000259" key="2">
    <source>
        <dbReference type="Pfam" id="PF03372"/>
    </source>
</evidence>
<dbReference type="GO" id="GO:0004527">
    <property type="term" value="F:exonuclease activity"/>
    <property type="evidence" value="ECO:0007669"/>
    <property type="project" value="UniProtKB-KW"/>
</dbReference>
<keyword evidence="3" id="KW-0255">Endonuclease</keyword>
<feature type="domain" description="Endonuclease/exonuclease/phosphatase" evidence="2">
    <location>
        <begin position="91"/>
        <end position="285"/>
    </location>
</feature>
<keyword evidence="4" id="KW-1185">Reference proteome</keyword>
<dbReference type="RefSeq" id="WP_123392051.1">
    <property type="nucleotide sequence ID" value="NZ_RKHO01000001.1"/>
</dbReference>
<dbReference type="EMBL" id="RKHO01000001">
    <property type="protein sequence ID" value="ROR92408.1"/>
    <property type="molecule type" value="Genomic_DNA"/>
</dbReference>
<dbReference type="InterPro" id="IPR005135">
    <property type="entry name" value="Endo/exonuclease/phosphatase"/>
</dbReference>
<keyword evidence="1" id="KW-0732">Signal</keyword>
<dbReference type="Gene3D" id="3.60.10.10">
    <property type="entry name" value="Endonuclease/exonuclease/phosphatase"/>
    <property type="match status" value="1"/>
</dbReference>
<proteinExistence type="predicted"/>
<feature type="chain" id="PRO_5038666083" evidence="1">
    <location>
        <begin position="24"/>
        <end position="295"/>
    </location>
</feature>
<evidence type="ECO:0000313" key="4">
    <source>
        <dbReference type="Proteomes" id="UP000281738"/>
    </source>
</evidence>
<keyword evidence="3" id="KW-0269">Exonuclease</keyword>
<dbReference type="AlphaFoldDB" id="A0A3N2CYA1"/>